<evidence type="ECO:0000313" key="4">
    <source>
        <dbReference type="Proteomes" id="UP000516230"/>
    </source>
</evidence>
<feature type="region of interest" description="Disordered" evidence="1">
    <location>
        <begin position="280"/>
        <end position="337"/>
    </location>
</feature>
<keyword evidence="4" id="KW-1185">Reference proteome</keyword>
<gene>
    <name evidence="3" type="ORF">IAG43_34145</name>
</gene>
<dbReference type="AlphaFoldDB" id="A0A7H0I5D9"/>
<keyword evidence="3" id="KW-0614">Plasmid</keyword>
<feature type="compositionally biased region" description="Low complexity" evidence="1">
    <location>
        <begin position="280"/>
        <end position="291"/>
    </location>
</feature>
<dbReference type="SMART" id="SM00530">
    <property type="entry name" value="HTH_XRE"/>
    <property type="match status" value="2"/>
</dbReference>
<reference evidence="3 4" key="1">
    <citation type="submission" date="2020-08" db="EMBL/GenBank/DDBJ databases">
        <title>A novel species.</title>
        <authorList>
            <person name="Gao J."/>
        </authorList>
    </citation>
    <scope>NUCLEOTIDE SEQUENCE [LARGE SCALE GENOMIC DNA]</scope>
    <source>
        <strain evidence="3 4">CRPJ-33</strain>
        <plasmid evidence="3 4">unnamed3</plasmid>
    </source>
</reference>
<evidence type="ECO:0000256" key="1">
    <source>
        <dbReference type="SAM" id="MobiDB-lite"/>
    </source>
</evidence>
<dbReference type="Proteomes" id="UP000516230">
    <property type="component" value="Plasmid unnamed3"/>
</dbReference>
<proteinExistence type="predicted"/>
<evidence type="ECO:0000313" key="3">
    <source>
        <dbReference type="EMBL" id="QNP68005.1"/>
    </source>
</evidence>
<accession>A0A7H0I5D9</accession>
<dbReference type="InterPro" id="IPR001387">
    <property type="entry name" value="Cro/C1-type_HTH"/>
</dbReference>
<feature type="domain" description="HTH cro/C1-type" evidence="2">
    <location>
        <begin position="21"/>
        <end position="78"/>
    </location>
</feature>
<feature type="compositionally biased region" description="Pro residues" evidence="1">
    <location>
        <begin position="312"/>
        <end position="321"/>
    </location>
</feature>
<name>A0A7H0I5D9_9ACTN</name>
<dbReference type="KEGG" id="sgj:IAG43_34145"/>
<dbReference type="RefSeq" id="WP_187745048.1">
    <property type="nucleotide sequence ID" value="NZ_CP060827.1"/>
</dbReference>
<sequence>MGRPEKAVTASNRQLRALVLWLRAQRRRRGLTYTAMANSIDNKITASVLSRAASGARVPSRAAVEAYIEACGATAELPEGLRLWKAARAAEQQQRRGEENEFEDLAVELDKLLHPLLIENPGQLRRAMVRLREEDGQPSLAELQERAGVDEQGRRRLPKSSLGAILRGRAVPTRVHMTAFLQALRLSRRKVSEWENAWDRVHGLAGPVPAPRRRHGAHPMPERVLGGEERRARRPARQRPLPALSLSVPQADAASLMFMYAMATSEEIMYTDTRITRRLAPPGARPRLPGPFEALPPLGQTGAGLPIRAPRRYPPSAPPAPGRGLLPAPGTVPRHSR</sequence>
<organism evidence="3 4">
    <name type="scientific">Streptomyces genisteinicus</name>
    <dbReference type="NCBI Taxonomy" id="2768068"/>
    <lineage>
        <taxon>Bacteria</taxon>
        <taxon>Bacillati</taxon>
        <taxon>Actinomycetota</taxon>
        <taxon>Actinomycetes</taxon>
        <taxon>Kitasatosporales</taxon>
        <taxon>Streptomycetaceae</taxon>
        <taxon>Streptomyces</taxon>
    </lineage>
</organism>
<protein>
    <submittedName>
        <fullName evidence="3">Helix-turn-helix domain-containing protein</fullName>
    </submittedName>
</protein>
<evidence type="ECO:0000259" key="2">
    <source>
        <dbReference type="SMART" id="SM00530"/>
    </source>
</evidence>
<feature type="domain" description="HTH cro/C1-type" evidence="2">
    <location>
        <begin position="127"/>
        <end position="191"/>
    </location>
</feature>
<dbReference type="Pfam" id="PF13560">
    <property type="entry name" value="HTH_31"/>
    <property type="match status" value="1"/>
</dbReference>
<geneLocation type="plasmid" evidence="3 4">
    <name>unnamed3</name>
</geneLocation>
<dbReference type="EMBL" id="CP060827">
    <property type="protein sequence ID" value="QNP68005.1"/>
    <property type="molecule type" value="Genomic_DNA"/>
</dbReference>